<gene>
    <name evidence="2" type="ORF">SAMN05216212_1251</name>
</gene>
<evidence type="ECO:0000313" key="3">
    <source>
        <dbReference type="Proteomes" id="UP000199305"/>
    </source>
</evidence>
<dbReference type="EMBL" id="FNFH01000002">
    <property type="protein sequence ID" value="SDJ94379.1"/>
    <property type="molecule type" value="Genomic_DNA"/>
</dbReference>
<dbReference type="Proteomes" id="UP000199305">
    <property type="component" value="Unassembled WGS sequence"/>
</dbReference>
<proteinExistence type="predicted"/>
<evidence type="ECO:0000256" key="1">
    <source>
        <dbReference type="SAM" id="MobiDB-lite"/>
    </source>
</evidence>
<dbReference type="OrthoDB" id="5736003at2"/>
<name>A0A1G8XUX3_9GAMM</name>
<dbReference type="AlphaFoldDB" id="A0A1G8XUX3"/>
<organism evidence="2 3">
    <name type="scientific">Microbulbifer yueqingensis</name>
    <dbReference type="NCBI Taxonomy" id="658219"/>
    <lineage>
        <taxon>Bacteria</taxon>
        <taxon>Pseudomonadati</taxon>
        <taxon>Pseudomonadota</taxon>
        <taxon>Gammaproteobacteria</taxon>
        <taxon>Cellvibrionales</taxon>
        <taxon>Microbulbiferaceae</taxon>
        <taxon>Microbulbifer</taxon>
    </lineage>
</organism>
<keyword evidence="3" id="KW-1185">Reference proteome</keyword>
<reference evidence="3" key="1">
    <citation type="submission" date="2016-10" db="EMBL/GenBank/DDBJ databases">
        <authorList>
            <person name="Varghese N."/>
            <person name="Submissions S."/>
        </authorList>
    </citation>
    <scope>NUCLEOTIDE SEQUENCE [LARGE SCALE GENOMIC DNA]</scope>
    <source>
        <strain evidence="3">CGMCC 1.10658</strain>
    </source>
</reference>
<accession>A0A1G8XUX3</accession>
<dbReference type="RefSeq" id="WP_091510166.1">
    <property type="nucleotide sequence ID" value="NZ_FNFH01000002.1"/>
</dbReference>
<protein>
    <submittedName>
        <fullName evidence="2">Uncharacterized protein</fullName>
    </submittedName>
</protein>
<feature type="region of interest" description="Disordered" evidence="1">
    <location>
        <begin position="108"/>
        <end position="132"/>
    </location>
</feature>
<sequence>MNNHHWLMNAQVLTLMRKLRKRLQAEFDINLRLSEDGLEQHLAKAKYSTVDGETRRLIAEIEHHRGAPFLTGEEPRPRLYRGQPVLRENTGKDIYAMIYGEELSLHDPALRGRSRPEKMYRGQKVLQDDSRR</sequence>
<evidence type="ECO:0000313" key="2">
    <source>
        <dbReference type="EMBL" id="SDJ94379.1"/>
    </source>
</evidence>